<dbReference type="RefSeq" id="WP_184341531.1">
    <property type="nucleotide sequence ID" value="NZ_JACHIG010000008.1"/>
</dbReference>
<name>A0A7W8DLE8_9BACT</name>
<comment type="caution">
    <text evidence="1">The sequence shown here is derived from an EMBL/GenBank/DDBJ whole genome shotgun (WGS) entry which is preliminary data.</text>
</comment>
<dbReference type="Proteomes" id="UP000590740">
    <property type="component" value="Unassembled WGS sequence"/>
</dbReference>
<dbReference type="AlphaFoldDB" id="A0A7W8DLE8"/>
<accession>A0A7W8DLE8</accession>
<reference evidence="1 2" key="1">
    <citation type="submission" date="2020-08" db="EMBL/GenBank/DDBJ databases">
        <title>Genomic Encyclopedia of Type Strains, Phase IV (KMG-IV): sequencing the most valuable type-strain genomes for metagenomic binning, comparative biology and taxonomic classification.</title>
        <authorList>
            <person name="Goeker M."/>
        </authorList>
    </citation>
    <scope>NUCLEOTIDE SEQUENCE [LARGE SCALE GENOMIC DNA]</scope>
    <source>
        <strain evidence="1 2">DSM 12252</strain>
    </source>
</reference>
<protein>
    <submittedName>
        <fullName evidence="1">Uncharacterized protein</fullName>
    </submittedName>
</protein>
<evidence type="ECO:0000313" key="2">
    <source>
        <dbReference type="Proteomes" id="UP000590740"/>
    </source>
</evidence>
<proteinExistence type="predicted"/>
<evidence type="ECO:0000313" key="1">
    <source>
        <dbReference type="EMBL" id="MBB5034082.1"/>
    </source>
</evidence>
<organism evidence="1 2">
    <name type="scientific">Prosthecobacter vanneervenii</name>
    <dbReference type="NCBI Taxonomy" id="48466"/>
    <lineage>
        <taxon>Bacteria</taxon>
        <taxon>Pseudomonadati</taxon>
        <taxon>Verrucomicrobiota</taxon>
        <taxon>Verrucomicrobiia</taxon>
        <taxon>Verrucomicrobiales</taxon>
        <taxon>Verrucomicrobiaceae</taxon>
        <taxon>Prosthecobacter</taxon>
    </lineage>
</organism>
<sequence length="96" mass="10664">MKFAAPAGTQEKIEIRDSYYFLIIVQNGRVTHFTPNVALSHADFVKRSVGRLPAGAWVGSATKNDGYLTAINSYTFYKNQLPASPEIQEAVHARFC</sequence>
<keyword evidence="2" id="KW-1185">Reference proteome</keyword>
<gene>
    <name evidence="1" type="ORF">HNQ65_003673</name>
</gene>
<dbReference type="EMBL" id="JACHIG010000008">
    <property type="protein sequence ID" value="MBB5034082.1"/>
    <property type="molecule type" value="Genomic_DNA"/>
</dbReference>